<keyword evidence="1 6" id="KW-0645">Protease</keyword>
<keyword evidence="7" id="KW-0812">Transmembrane</keyword>
<evidence type="ECO:0000256" key="4">
    <source>
        <dbReference type="ARBA" id="ARBA00022833"/>
    </source>
</evidence>
<evidence type="ECO:0000256" key="7">
    <source>
        <dbReference type="SAM" id="Phobius"/>
    </source>
</evidence>
<dbReference type="Gene3D" id="3.30.2010.10">
    <property type="entry name" value="Metalloproteases ('zincins'), catalytic domain"/>
    <property type="match status" value="1"/>
</dbReference>
<accession>A0ABQ6FWL6</accession>
<evidence type="ECO:0000259" key="8">
    <source>
        <dbReference type="Pfam" id="PF01435"/>
    </source>
</evidence>
<name>A0ABQ6FWL6_9CHLR</name>
<evidence type="ECO:0000256" key="3">
    <source>
        <dbReference type="ARBA" id="ARBA00022801"/>
    </source>
</evidence>
<feature type="domain" description="CAAX prenyl protease 1 N-terminal" evidence="9">
    <location>
        <begin position="3"/>
        <end position="174"/>
    </location>
</feature>
<comment type="cofactor">
    <cofactor evidence="6">
        <name>Zn(2+)</name>
        <dbReference type="ChEBI" id="CHEBI:29105"/>
    </cofactor>
    <text evidence="6">Binds 1 zinc ion per subunit.</text>
</comment>
<comment type="similarity">
    <text evidence="6">Belongs to the peptidase M48 family.</text>
</comment>
<evidence type="ECO:0000256" key="6">
    <source>
        <dbReference type="RuleBase" id="RU003983"/>
    </source>
</evidence>
<evidence type="ECO:0000259" key="9">
    <source>
        <dbReference type="Pfam" id="PF16491"/>
    </source>
</evidence>
<feature type="domain" description="Peptidase M48" evidence="8">
    <location>
        <begin position="178"/>
        <end position="381"/>
    </location>
</feature>
<feature type="transmembrane region" description="Helical" evidence="7">
    <location>
        <begin position="146"/>
        <end position="173"/>
    </location>
</feature>
<evidence type="ECO:0000256" key="1">
    <source>
        <dbReference type="ARBA" id="ARBA00022670"/>
    </source>
</evidence>
<feature type="transmembrane region" description="Helical" evidence="7">
    <location>
        <begin position="67"/>
        <end position="86"/>
    </location>
</feature>
<feature type="transmembrane region" description="Helical" evidence="7">
    <location>
        <begin position="116"/>
        <end position="140"/>
    </location>
</feature>
<feature type="transmembrane region" description="Helical" evidence="7">
    <location>
        <begin position="21"/>
        <end position="41"/>
    </location>
</feature>
<gene>
    <name evidence="10" type="ORF">KDH_44840</name>
</gene>
<sequence length="398" mass="45377">MEIDVERQQKAREYARTRRRISYVSMGIGVLSILIVLGAGLDKWFRDLIQGAGSWLPLLNWQPRTDWFPWQIIVYCVLITILYELLTSPLSYYSGFVLPHRYGISVMSLRAWLREVGIGLGLNLLLEAVFISLVYALLAFQPQLWWLWAALIILFFSVLMANLAPILIFPLFYKFSPLPDGELVQRLLKLAEQANTRVKGVFSMQMSHKTTATNAALMGLGNTRRIVLGDTMTDRYTIDEIEVVLAHELGHHVHRDIWKLIASQTVLMLVGLFLVNLVFHWVVDQQHYYRSLTDAATLPFFFALIGVFSFIIMPLSNGLSRRIEYQADEYALASTHKIEAFKGAMRRLANQNLSELEPAPIVEFLFHSHPSIQKRLQHADEFASRTGYTASASLSAES</sequence>
<keyword evidence="11" id="KW-1185">Reference proteome</keyword>
<organism evidence="10 11">
    <name type="scientific">Dictyobacter halimunensis</name>
    <dbReference type="NCBI Taxonomy" id="3026934"/>
    <lineage>
        <taxon>Bacteria</taxon>
        <taxon>Bacillati</taxon>
        <taxon>Chloroflexota</taxon>
        <taxon>Ktedonobacteria</taxon>
        <taxon>Ktedonobacterales</taxon>
        <taxon>Dictyobacteraceae</taxon>
        <taxon>Dictyobacter</taxon>
    </lineage>
</organism>
<proteinExistence type="inferred from homology"/>
<keyword evidence="5 6" id="KW-0482">Metalloprotease</keyword>
<feature type="transmembrane region" description="Helical" evidence="7">
    <location>
        <begin position="265"/>
        <end position="283"/>
    </location>
</feature>
<dbReference type="CDD" id="cd07343">
    <property type="entry name" value="M48A_Zmpste24p_like"/>
    <property type="match status" value="1"/>
</dbReference>
<evidence type="ECO:0000256" key="5">
    <source>
        <dbReference type="ARBA" id="ARBA00023049"/>
    </source>
</evidence>
<evidence type="ECO:0000256" key="2">
    <source>
        <dbReference type="ARBA" id="ARBA00022723"/>
    </source>
</evidence>
<evidence type="ECO:0000313" key="11">
    <source>
        <dbReference type="Proteomes" id="UP001344906"/>
    </source>
</evidence>
<dbReference type="EMBL" id="BSRI01000002">
    <property type="protein sequence ID" value="GLV57648.1"/>
    <property type="molecule type" value="Genomic_DNA"/>
</dbReference>
<keyword evidence="7" id="KW-1133">Transmembrane helix</keyword>
<keyword evidence="4 6" id="KW-0862">Zinc</keyword>
<keyword evidence="2" id="KW-0479">Metal-binding</keyword>
<feature type="transmembrane region" description="Helical" evidence="7">
    <location>
        <begin position="295"/>
        <end position="315"/>
    </location>
</feature>
<dbReference type="PANTHER" id="PTHR10120">
    <property type="entry name" value="CAAX PRENYL PROTEASE 1"/>
    <property type="match status" value="1"/>
</dbReference>
<dbReference type="Proteomes" id="UP001344906">
    <property type="component" value="Unassembled WGS sequence"/>
</dbReference>
<keyword evidence="7" id="KW-0472">Membrane</keyword>
<dbReference type="Pfam" id="PF01435">
    <property type="entry name" value="Peptidase_M48"/>
    <property type="match status" value="1"/>
</dbReference>
<reference evidence="10 11" key="1">
    <citation type="submission" date="2023-02" db="EMBL/GenBank/DDBJ databases">
        <title>Dictyobacter halimunensis sp. nov., a new member of the class Ktedonobacteria from forest soil in a geothermal area.</title>
        <authorList>
            <person name="Rachmania M.K."/>
            <person name="Ningsih F."/>
            <person name="Sakai Y."/>
            <person name="Yabe S."/>
            <person name="Yokota A."/>
            <person name="Sjamsuridzal W."/>
        </authorList>
    </citation>
    <scope>NUCLEOTIDE SEQUENCE [LARGE SCALE GENOMIC DNA]</scope>
    <source>
        <strain evidence="10 11">S3.2.2.5</strain>
    </source>
</reference>
<evidence type="ECO:0000313" key="10">
    <source>
        <dbReference type="EMBL" id="GLV57648.1"/>
    </source>
</evidence>
<dbReference type="InterPro" id="IPR001915">
    <property type="entry name" value="Peptidase_M48"/>
</dbReference>
<dbReference type="InterPro" id="IPR027057">
    <property type="entry name" value="CAXX_Prtase_1"/>
</dbReference>
<keyword evidence="3 6" id="KW-0378">Hydrolase</keyword>
<comment type="caution">
    <text evidence="10">The sequence shown here is derived from an EMBL/GenBank/DDBJ whole genome shotgun (WGS) entry which is preliminary data.</text>
</comment>
<dbReference type="Pfam" id="PF16491">
    <property type="entry name" value="Peptidase_M48_N"/>
    <property type="match status" value="1"/>
</dbReference>
<dbReference type="InterPro" id="IPR032456">
    <property type="entry name" value="Peptidase_M48_N"/>
</dbReference>
<protein>
    <submittedName>
        <fullName evidence="10">Peptidase</fullName>
    </submittedName>
</protein>